<keyword evidence="4" id="KW-0747">Spliceosome</keyword>
<comment type="subcellular location">
    <subcellularLocation>
        <location evidence="1 4">Nucleus</location>
    </subcellularLocation>
</comment>
<evidence type="ECO:0000259" key="6">
    <source>
        <dbReference type="PROSITE" id="PS50174"/>
    </source>
</evidence>
<evidence type="ECO:0000313" key="8">
    <source>
        <dbReference type="Proteomes" id="UP000094385"/>
    </source>
</evidence>
<gene>
    <name evidence="7" type="ORF">LIPSTDRAFT_181630</name>
</gene>
<protein>
    <recommendedName>
        <fullName evidence="4">Pre-mRNA-splicing factor</fullName>
    </recommendedName>
</protein>
<dbReference type="InterPro" id="IPR026822">
    <property type="entry name" value="Spp2/MOS2_G-patch"/>
</dbReference>
<dbReference type="OrthoDB" id="5577072at2759"/>
<accession>A0A1E3PWG7</accession>
<dbReference type="PROSITE" id="PS50174">
    <property type="entry name" value="G_PATCH"/>
    <property type="match status" value="1"/>
</dbReference>
<dbReference type="PANTHER" id="PTHR15818:SF2">
    <property type="entry name" value="G-PATCH DOMAIN AND KOW MOTIFS-CONTAINING PROTEIN"/>
    <property type="match status" value="1"/>
</dbReference>
<reference evidence="7 8" key="1">
    <citation type="journal article" date="2016" name="Proc. Natl. Acad. Sci. U.S.A.">
        <title>Comparative genomics of biotechnologically important yeasts.</title>
        <authorList>
            <person name="Riley R."/>
            <person name="Haridas S."/>
            <person name="Wolfe K.H."/>
            <person name="Lopes M.R."/>
            <person name="Hittinger C.T."/>
            <person name="Goeker M."/>
            <person name="Salamov A.A."/>
            <person name="Wisecaver J.H."/>
            <person name="Long T.M."/>
            <person name="Calvey C.H."/>
            <person name="Aerts A.L."/>
            <person name="Barry K.W."/>
            <person name="Choi C."/>
            <person name="Clum A."/>
            <person name="Coughlan A.Y."/>
            <person name="Deshpande S."/>
            <person name="Douglass A.P."/>
            <person name="Hanson S.J."/>
            <person name="Klenk H.-P."/>
            <person name="LaButti K.M."/>
            <person name="Lapidus A."/>
            <person name="Lindquist E.A."/>
            <person name="Lipzen A.M."/>
            <person name="Meier-Kolthoff J.P."/>
            <person name="Ohm R.A."/>
            <person name="Otillar R.P."/>
            <person name="Pangilinan J.L."/>
            <person name="Peng Y."/>
            <person name="Rokas A."/>
            <person name="Rosa C.A."/>
            <person name="Scheuner C."/>
            <person name="Sibirny A.A."/>
            <person name="Slot J.C."/>
            <person name="Stielow J.B."/>
            <person name="Sun H."/>
            <person name="Kurtzman C.P."/>
            <person name="Blackwell M."/>
            <person name="Grigoriev I.V."/>
            <person name="Jeffries T.W."/>
        </authorList>
    </citation>
    <scope>NUCLEOTIDE SEQUENCE [LARGE SCALE GENOMIC DNA]</scope>
    <source>
        <strain evidence="7 8">NRRL Y-11557</strain>
    </source>
</reference>
<dbReference type="Pfam" id="PF12656">
    <property type="entry name" value="G-patch_2"/>
    <property type="match status" value="1"/>
</dbReference>
<feature type="domain" description="G-patch" evidence="6">
    <location>
        <begin position="282"/>
        <end position="310"/>
    </location>
</feature>
<dbReference type="GO" id="GO:0000398">
    <property type="term" value="P:mRNA splicing, via spliceosome"/>
    <property type="evidence" value="ECO:0007669"/>
    <property type="project" value="UniProtKB-UniRule"/>
</dbReference>
<sequence>MSGFRKAAPSGNVALKSRQSSAVPSSSPQPIETTKTSGISFSFGGSSSANNNVESKPAGNANAGKVSFAFGAKKNGSDATLKGHSHKRRRSPSPAQLITVFGADGGTGENEDEKKVLVIPAIENRNWIQETMKRRGIYRPVGQLIDAERNREADAQEKKSQQARKYGLTLVKRESTAEDDRTVDIKEDESVTVKNAHNTVESSRTVSVKKETQDERAIRELISEFSEDDRKESHLVLPITLASTGQSAGVRQQQMSEEDAYKLDIVTRPDEPTLQDYEAVPVEEFGFALLRGMGWKEGEGIGRNRKRVQN</sequence>
<dbReference type="STRING" id="675824.A0A1E3PWG7"/>
<dbReference type="InterPro" id="IPR000467">
    <property type="entry name" value="G_patch_dom"/>
</dbReference>
<dbReference type="GO" id="GO:0003676">
    <property type="term" value="F:nucleic acid binding"/>
    <property type="evidence" value="ECO:0007669"/>
    <property type="project" value="InterPro"/>
</dbReference>
<evidence type="ECO:0000256" key="1">
    <source>
        <dbReference type="ARBA" id="ARBA00004123"/>
    </source>
</evidence>
<organism evidence="7 8">
    <name type="scientific">Lipomyces starkeyi NRRL Y-11557</name>
    <dbReference type="NCBI Taxonomy" id="675824"/>
    <lineage>
        <taxon>Eukaryota</taxon>
        <taxon>Fungi</taxon>
        <taxon>Dikarya</taxon>
        <taxon>Ascomycota</taxon>
        <taxon>Saccharomycotina</taxon>
        <taxon>Lipomycetes</taxon>
        <taxon>Lipomycetales</taxon>
        <taxon>Lipomycetaceae</taxon>
        <taxon>Lipomyces</taxon>
    </lineage>
</organism>
<comment type="function">
    <text evidence="4">Involved in spliceosome maturation and the first step of pre-mRNA splicing.</text>
</comment>
<proteinExistence type="inferred from homology"/>
<feature type="compositionally biased region" description="Low complexity" evidence="5">
    <location>
        <begin position="17"/>
        <end position="30"/>
    </location>
</feature>
<dbReference type="EMBL" id="KV454302">
    <property type="protein sequence ID" value="ODQ69766.1"/>
    <property type="molecule type" value="Genomic_DNA"/>
</dbReference>
<dbReference type="Proteomes" id="UP000094385">
    <property type="component" value="Unassembled WGS sequence"/>
</dbReference>
<keyword evidence="4" id="KW-0507">mRNA processing</keyword>
<evidence type="ECO:0000256" key="3">
    <source>
        <dbReference type="ARBA" id="ARBA00023242"/>
    </source>
</evidence>
<dbReference type="GO" id="GO:0005681">
    <property type="term" value="C:spliceosomal complex"/>
    <property type="evidence" value="ECO:0007669"/>
    <property type="project" value="UniProtKB-UniRule"/>
</dbReference>
<feature type="region of interest" description="Disordered" evidence="5">
    <location>
        <begin position="1"/>
        <end position="110"/>
    </location>
</feature>
<evidence type="ECO:0000313" key="7">
    <source>
        <dbReference type="EMBL" id="ODQ69766.1"/>
    </source>
</evidence>
<dbReference type="PANTHER" id="PTHR15818">
    <property type="entry name" value="G PATCH AND KOW-CONTAINING"/>
    <property type="match status" value="1"/>
</dbReference>
<comment type="similarity">
    <text evidence="2 4">Belongs to the SPP2 family.</text>
</comment>
<dbReference type="InterPro" id="IPR045166">
    <property type="entry name" value="Spp2-like"/>
</dbReference>
<name>A0A1E3PWG7_LIPST</name>
<feature type="compositionally biased region" description="Low complexity" evidence="5">
    <location>
        <begin position="37"/>
        <end position="48"/>
    </location>
</feature>
<keyword evidence="8" id="KW-1185">Reference proteome</keyword>
<evidence type="ECO:0000256" key="2">
    <source>
        <dbReference type="ARBA" id="ARBA00008576"/>
    </source>
</evidence>
<dbReference type="AlphaFoldDB" id="A0A1E3PWG7"/>
<keyword evidence="4" id="KW-0508">mRNA splicing</keyword>
<evidence type="ECO:0000256" key="5">
    <source>
        <dbReference type="SAM" id="MobiDB-lite"/>
    </source>
</evidence>
<evidence type="ECO:0000256" key="4">
    <source>
        <dbReference type="RuleBase" id="RU369096"/>
    </source>
</evidence>
<keyword evidence="3 4" id="KW-0539">Nucleus</keyword>